<dbReference type="Gene3D" id="1.10.287.470">
    <property type="entry name" value="Helix hairpin bin"/>
    <property type="match status" value="1"/>
</dbReference>
<proteinExistence type="inferred from homology"/>
<dbReference type="GO" id="GO:0015562">
    <property type="term" value="F:efflux transmembrane transporter activity"/>
    <property type="evidence" value="ECO:0007669"/>
    <property type="project" value="TreeGrafter"/>
</dbReference>
<dbReference type="NCBIfam" id="TIGR01730">
    <property type="entry name" value="RND_mfp"/>
    <property type="match status" value="1"/>
</dbReference>
<dbReference type="EMBL" id="ANHY01000017">
    <property type="protein sequence ID" value="EKV28161.1"/>
    <property type="molecule type" value="Genomic_DNA"/>
</dbReference>
<name>K9HHU1_9PROT</name>
<keyword evidence="3" id="KW-1133">Transmembrane helix</keyword>
<dbReference type="PANTHER" id="PTHR30469">
    <property type="entry name" value="MULTIDRUG RESISTANCE PROTEIN MDTA"/>
    <property type="match status" value="1"/>
</dbReference>
<dbReference type="RefSeq" id="WP_009541818.1">
    <property type="nucleotide sequence ID" value="NZ_ANHY01000017.1"/>
</dbReference>
<feature type="coiled-coil region" evidence="2">
    <location>
        <begin position="107"/>
        <end position="134"/>
    </location>
</feature>
<dbReference type="STRING" id="1238182.C882_1162"/>
<sequence length="445" mass="47872">MKAFLQRHWRKALILPPILVAAGIFVMAVQGREPPVRAETGETATPVRVIAVPRLDVIPRALGYGEVEPGRVWQAVAEVSGRVEWVHPELETGAVLAEGSDLIRFEAADYDLALAQIEAQLAELDARAETTRESLAIEDRNLEVLARDLARKQDLRRTGAASQTTVDTAERALLAGRQQVQGLKNTLALIPSQRNALEAQAETARLDQARTTVRAPFDIRVRAVEVERGQYAQRGQTLATADGIDSADVTAQVPLERLFPLIPEAEAPIGDARNLSGARLPGLLQLTPEVRLTAGERTVTWDGRVTRIAETVDPKTRTIGVIVTVDDPYAGARPGARPPLTRGMFVEVALKGPAREDRLVIPRNALHAGRTVHVADADDRLDIRKVAIAWEQGDIAVIESGLEAGDRVVVTDIVPAVQGMLLAPSPDDGVATRLAAAAGSEGAAR</sequence>
<evidence type="ECO:0000313" key="6">
    <source>
        <dbReference type="Proteomes" id="UP000009881"/>
    </source>
</evidence>
<dbReference type="InterPro" id="IPR058627">
    <property type="entry name" value="MdtA-like_C"/>
</dbReference>
<keyword evidence="2" id="KW-0175">Coiled coil</keyword>
<dbReference type="AlphaFoldDB" id="K9HHU1"/>
<dbReference type="SUPFAM" id="SSF111369">
    <property type="entry name" value="HlyD-like secretion proteins"/>
    <property type="match status" value="1"/>
</dbReference>
<dbReference type="Gene3D" id="2.40.30.170">
    <property type="match status" value="1"/>
</dbReference>
<keyword evidence="6" id="KW-1185">Reference proteome</keyword>
<dbReference type="Gene3D" id="2.40.420.20">
    <property type="match status" value="1"/>
</dbReference>
<comment type="caution">
    <text evidence="5">The sequence shown here is derived from an EMBL/GenBank/DDBJ whole genome shotgun (WGS) entry which is preliminary data.</text>
</comment>
<dbReference type="OrthoDB" id="9783047at2"/>
<dbReference type="Gene3D" id="2.40.50.100">
    <property type="match status" value="1"/>
</dbReference>
<evidence type="ECO:0000256" key="2">
    <source>
        <dbReference type="SAM" id="Coils"/>
    </source>
</evidence>
<feature type="transmembrane region" description="Helical" evidence="3">
    <location>
        <begin position="12"/>
        <end position="29"/>
    </location>
</feature>
<evidence type="ECO:0000259" key="4">
    <source>
        <dbReference type="Pfam" id="PF25967"/>
    </source>
</evidence>
<dbReference type="Proteomes" id="UP000009881">
    <property type="component" value="Unassembled WGS sequence"/>
</dbReference>
<accession>K9HHU1</accession>
<organism evidence="5 6">
    <name type="scientific">Caenispirillum salinarum AK4</name>
    <dbReference type="NCBI Taxonomy" id="1238182"/>
    <lineage>
        <taxon>Bacteria</taxon>
        <taxon>Pseudomonadati</taxon>
        <taxon>Pseudomonadota</taxon>
        <taxon>Alphaproteobacteria</taxon>
        <taxon>Rhodospirillales</taxon>
        <taxon>Novispirillaceae</taxon>
        <taxon>Caenispirillum</taxon>
    </lineage>
</organism>
<dbReference type="eggNOG" id="COG0845">
    <property type="taxonomic scope" value="Bacteria"/>
</dbReference>
<evidence type="ECO:0000256" key="3">
    <source>
        <dbReference type="SAM" id="Phobius"/>
    </source>
</evidence>
<comment type="similarity">
    <text evidence="1">Belongs to the membrane fusion protein (MFP) (TC 8.A.1) family.</text>
</comment>
<dbReference type="GO" id="GO:1990281">
    <property type="term" value="C:efflux pump complex"/>
    <property type="evidence" value="ECO:0007669"/>
    <property type="project" value="TreeGrafter"/>
</dbReference>
<gene>
    <name evidence="5" type="ORF">C882_1162</name>
</gene>
<feature type="domain" description="Multidrug resistance protein MdtA-like C-terminal permuted SH3" evidence="4">
    <location>
        <begin position="359"/>
        <end position="413"/>
    </location>
</feature>
<keyword evidence="3" id="KW-0472">Membrane</keyword>
<dbReference type="Pfam" id="PF25967">
    <property type="entry name" value="RND-MFP_C"/>
    <property type="match status" value="1"/>
</dbReference>
<evidence type="ECO:0000313" key="5">
    <source>
        <dbReference type="EMBL" id="EKV28161.1"/>
    </source>
</evidence>
<dbReference type="InterPro" id="IPR006143">
    <property type="entry name" value="RND_pump_MFP"/>
</dbReference>
<reference evidence="5 6" key="1">
    <citation type="journal article" date="2013" name="Genome Announc.">
        <title>Draft Genome Sequence of an Alphaproteobacterium, Caenispirillum salinarum AK4(T), Isolated from a Solar Saltern.</title>
        <authorList>
            <person name="Khatri I."/>
            <person name="Singh A."/>
            <person name="Korpole S."/>
            <person name="Pinnaka A.K."/>
            <person name="Subramanian S."/>
        </authorList>
    </citation>
    <scope>NUCLEOTIDE SEQUENCE [LARGE SCALE GENOMIC DNA]</scope>
    <source>
        <strain evidence="5 6">AK4</strain>
    </source>
</reference>
<protein>
    <submittedName>
        <fullName evidence="5">Membrane-fusion protein</fullName>
    </submittedName>
</protein>
<evidence type="ECO:0000256" key="1">
    <source>
        <dbReference type="ARBA" id="ARBA00009477"/>
    </source>
</evidence>
<keyword evidence="3" id="KW-0812">Transmembrane</keyword>